<gene>
    <name evidence="14" type="ORF">FD04_GL000285</name>
</gene>
<evidence type="ECO:0000256" key="11">
    <source>
        <dbReference type="SAM" id="Phobius"/>
    </source>
</evidence>
<dbReference type="AlphaFoldDB" id="A0A0R1M0A3"/>
<keyword evidence="7 14" id="KW-0418">Kinase</keyword>
<sequence>MYAMLLAGLAVMMSLVIILVVGVKQYQAQTQKAIGIARALKRSSIATKDDWLWWRVGSSTNSHHTFIKIQVSPQHKKQKLFYSPHTKKFLKNNQLGKTYQLTDNVHYSAKTGFYYHAQSNAPADGKWPAARYDVWVELNGAINLLWLLIRLIILITLLFLVLGTWLIYLLARRLNRPLVQLTEASKRTNRDISKTYQNQLPIPASPQEVHDLSVEFNRLLKSLSDQAQADRQFVSNASHELKTPIAAIRGHVSLIQRRGEQHPEIIPTSLAYIDEESERMQRLIESLLRLSHANQLELTTAVIDVSQLVHQVVQSAQTSMPRTIDVHVQAHVSAETNGDAVRQILNSLMANANKYSPADTTMTVSLTADTKNFTLTVADEGCGIEDSQKSQVFNRFYRAKSVRDQIEGNGLGLAIVQQLVNLAQGQITVEDNQPQGTRFIVTLPRLKPVQQDSEKFSN</sequence>
<comment type="catalytic activity">
    <reaction evidence="1">
        <text>ATP + protein L-histidine = ADP + protein N-phospho-L-histidine.</text>
        <dbReference type="EC" id="2.7.13.3"/>
    </reaction>
</comment>
<dbReference type="FunFam" id="3.30.565.10:FF:000006">
    <property type="entry name" value="Sensor histidine kinase WalK"/>
    <property type="match status" value="1"/>
</dbReference>
<evidence type="ECO:0000256" key="6">
    <source>
        <dbReference type="ARBA" id="ARBA00022692"/>
    </source>
</evidence>
<organism evidence="14 15">
    <name type="scientific">Secundilactobacillus odoratitofui DSM 19909 = JCM 15043</name>
    <dbReference type="NCBI Taxonomy" id="1423776"/>
    <lineage>
        <taxon>Bacteria</taxon>
        <taxon>Bacillati</taxon>
        <taxon>Bacillota</taxon>
        <taxon>Bacilli</taxon>
        <taxon>Lactobacillales</taxon>
        <taxon>Lactobacillaceae</taxon>
        <taxon>Secundilactobacillus</taxon>
    </lineage>
</organism>
<dbReference type="Gene3D" id="1.10.287.130">
    <property type="match status" value="1"/>
</dbReference>
<comment type="subcellular location">
    <subcellularLocation>
        <location evidence="2">Membrane</location>
    </subcellularLocation>
</comment>
<dbReference type="PATRIC" id="fig|1423776.4.peg.286"/>
<keyword evidence="6 11" id="KW-0812">Transmembrane</keyword>
<evidence type="ECO:0000259" key="13">
    <source>
        <dbReference type="PROSITE" id="PS50885"/>
    </source>
</evidence>
<dbReference type="PROSITE" id="PS50109">
    <property type="entry name" value="HIS_KIN"/>
    <property type="match status" value="1"/>
</dbReference>
<evidence type="ECO:0000256" key="3">
    <source>
        <dbReference type="ARBA" id="ARBA00012438"/>
    </source>
</evidence>
<dbReference type="InterPro" id="IPR003661">
    <property type="entry name" value="HisK_dim/P_dom"/>
</dbReference>
<name>A0A0R1M0A3_9LACO</name>
<dbReference type="Gene3D" id="6.10.340.10">
    <property type="match status" value="1"/>
</dbReference>
<dbReference type="Gene3D" id="3.30.565.10">
    <property type="entry name" value="Histidine kinase-like ATPase, C-terminal domain"/>
    <property type="match status" value="1"/>
</dbReference>
<evidence type="ECO:0000256" key="9">
    <source>
        <dbReference type="ARBA" id="ARBA00023012"/>
    </source>
</evidence>
<evidence type="ECO:0000256" key="10">
    <source>
        <dbReference type="ARBA" id="ARBA00023136"/>
    </source>
</evidence>
<dbReference type="InterPro" id="IPR004358">
    <property type="entry name" value="Sig_transdc_His_kin-like_C"/>
</dbReference>
<dbReference type="PRINTS" id="PR00344">
    <property type="entry name" value="BCTRLSENSOR"/>
</dbReference>
<dbReference type="Pfam" id="PF02518">
    <property type="entry name" value="HATPase_c"/>
    <property type="match status" value="1"/>
</dbReference>
<dbReference type="STRING" id="1423776.FD04_GL000285"/>
<reference evidence="14 15" key="1">
    <citation type="journal article" date="2015" name="Genome Announc.">
        <title>Expanding the biotechnology potential of lactobacilli through comparative genomics of 213 strains and associated genera.</title>
        <authorList>
            <person name="Sun Z."/>
            <person name="Harris H.M."/>
            <person name="McCann A."/>
            <person name="Guo C."/>
            <person name="Argimon S."/>
            <person name="Zhang W."/>
            <person name="Yang X."/>
            <person name="Jeffery I.B."/>
            <person name="Cooney J.C."/>
            <person name="Kagawa T.F."/>
            <person name="Liu W."/>
            <person name="Song Y."/>
            <person name="Salvetti E."/>
            <person name="Wrobel A."/>
            <person name="Rasinkangas P."/>
            <person name="Parkhill J."/>
            <person name="Rea M.C."/>
            <person name="O'Sullivan O."/>
            <person name="Ritari J."/>
            <person name="Douillard F.P."/>
            <person name="Paul Ross R."/>
            <person name="Yang R."/>
            <person name="Briner A.E."/>
            <person name="Felis G.E."/>
            <person name="de Vos W.M."/>
            <person name="Barrangou R."/>
            <person name="Klaenhammer T.R."/>
            <person name="Caufield P.W."/>
            <person name="Cui Y."/>
            <person name="Zhang H."/>
            <person name="O'Toole P.W."/>
        </authorList>
    </citation>
    <scope>NUCLEOTIDE SEQUENCE [LARGE SCALE GENOMIC DNA]</scope>
    <source>
        <strain evidence="14 15">DSM 19909</strain>
    </source>
</reference>
<proteinExistence type="predicted"/>
<feature type="domain" description="HAMP" evidence="13">
    <location>
        <begin position="172"/>
        <end position="228"/>
    </location>
</feature>
<evidence type="ECO:0000256" key="2">
    <source>
        <dbReference type="ARBA" id="ARBA00004370"/>
    </source>
</evidence>
<evidence type="ECO:0000256" key="4">
    <source>
        <dbReference type="ARBA" id="ARBA00022553"/>
    </source>
</evidence>
<dbReference type="InterPro" id="IPR003594">
    <property type="entry name" value="HATPase_dom"/>
</dbReference>
<protein>
    <recommendedName>
        <fullName evidence="3">histidine kinase</fullName>
        <ecNumber evidence="3">2.7.13.3</ecNumber>
    </recommendedName>
</protein>
<dbReference type="EC" id="2.7.13.3" evidence="3"/>
<keyword evidence="4" id="KW-0597">Phosphoprotein</keyword>
<dbReference type="InterPro" id="IPR003660">
    <property type="entry name" value="HAMP_dom"/>
</dbReference>
<dbReference type="SUPFAM" id="SSF47384">
    <property type="entry name" value="Homodimeric domain of signal transducing histidine kinase"/>
    <property type="match status" value="1"/>
</dbReference>
<evidence type="ECO:0000256" key="5">
    <source>
        <dbReference type="ARBA" id="ARBA00022679"/>
    </source>
</evidence>
<dbReference type="EMBL" id="AZEE01000027">
    <property type="protein sequence ID" value="KRK98553.1"/>
    <property type="molecule type" value="Genomic_DNA"/>
</dbReference>
<dbReference type="PROSITE" id="PS50885">
    <property type="entry name" value="HAMP"/>
    <property type="match status" value="1"/>
</dbReference>
<dbReference type="InterPro" id="IPR036890">
    <property type="entry name" value="HATPase_C_sf"/>
</dbReference>
<dbReference type="SUPFAM" id="SSF55874">
    <property type="entry name" value="ATPase domain of HSP90 chaperone/DNA topoisomerase II/histidine kinase"/>
    <property type="match status" value="1"/>
</dbReference>
<feature type="transmembrane region" description="Helical" evidence="11">
    <location>
        <begin position="147"/>
        <end position="171"/>
    </location>
</feature>
<dbReference type="GO" id="GO:0016020">
    <property type="term" value="C:membrane"/>
    <property type="evidence" value="ECO:0007669"/>
    <property type="project" value="UniProtKB-SubCell"/>
</dbReference>
<dbReference type="Pfam" id="PF00672">
    <property type="entry name" value="HAMP"/>
    <property type="match status" value="1"/>
</dbReference>
<feature type="domain" description="Histidine kinase" evidence="12">
    <location>
        <begin position="236"/>
        <end position="447"/>
    </location>
</feature>
<accession>A0A0R1M0A3</accession>
<dbReference type="InterPro" id="IPR005467">
    <property type="entry name" value="His_kinase_dom"/>
</dbReference>
<dbReference type="InterPro" id="IPR050428">
    <property type="entry name" value="TCS_sensor_his_kinase"/>
</dbReference>
<dbReference type="GO" id="GO:0000155">
    <property type="term" value="F:phosphorelay sensor kinase activity"/>
    <property type="evidence" value="ECO:0007669"/>
    <property type="project" value="InterPro"/>
</dbReference>
<evidence type="ECO:0000256" key="8">
    <source>
        <dbReference type="ARBA" id="ARBA00022989"/>
    </source>
</evidence>
<evidence type="ECO:0000256" key="7">
    <source>
        <dbReference type="ARBA" id="ARBA00022777"/>
    </source>
</evidence>
<keyword evidence="15" id="KW-1185">Reference proteome</keyword>
<evidence type="ECO:0000259" key="12">
    <source>
        <dbReference type="PROSITE" id="PS50109"/>
    </source>
</evidence>
<dbReference type="Proteomes" id="UP000051160">
    <property type="component" value="Unassembled WGS sequence"/>
</dbReference>
<dbReference type="FunFam" id="1.10.287.130:FF:000001">
    <property type="entry name" value="Two-component sensor histidine kinase"/>
    <property type="match status" value="1"/>
</dbReference>
<comment type="caution">
    <text evidence="14">The sequence shown here is derived from an EMBL/GenBank/DDBJ whole genome shotgun (WGS) entry which is preliminary data.</text>
</comment>
<keyword evidence="8 11" id="KW-1133">Transmembrane helix</keyword>
<keyword evidence="5" id="KW-0808">Transferase</keyword>
<feature type="transmembrane region" description="Helical" evidence="11">
    <location>
        <begin position="6"/>
        <end position="23"/>
    </location>
</feature>
<keyword evidence="9" id="KW-0902">Two-component regulatory system</keyword>
<evidence type="ECO:0000313" key="15">
    <source>
        <dbReference type="Proteomes" id="UP000051160"/>
    </source>
</evidence>
<dbReference type="PANTHER" id="PTHR45436:SF5">
    <property type="entry name" value="SENSOR HISTIDINE KINASE TRCS"/>
    <property type="match status" value="1"/>
</dbReference>
<dbReference type="SMART" id="SM00387">
    <property type="entry name" value="HATPase_c"/>
    <property type="match status" value="1"/>
</dbReference>
<dbReference type="InterPro" id="IPR036097">
    <property type="entry name" value="HisK_dim/P_sf"/>
</dbReference>
<evidence type="ECO:0000313" key="14">
    <source>
        <dbReference type="EMBL" id="KRK98553.1"/>
    </source>
</evidence>
<dbReference type="Pfam" id="PF00512">
    <property type="entry name" value="HisKA"/>
    <property type="match status" value="1"/>
</dbReference>
<dbReference type="CDD" id="cd00082">
    <property type="entry name" value="HisKA"/>
    <property type="match status" value="1"/>
</dbReference>
<evidence type="ECO:0000256" key="1">
    <source>
        <dbReference type="ARBA" id="ARBA00000085"/>
    </source>
</evidence>
<dbReference type="SMART" id="SM00388">
    <property type="entry name" value="HisKA"/>
    <property type="match status" value="1"/>
</dbReference>
<keyword evidence="10 11" id="KW-0472">Membrane</keyword>
<dbReference type="PANTHER" id="PTHR45436">
    <property type="entry name" value="SENSOR HISTIDINE KINASE YKOH"/>
    <property type="match status" value="1"/>
</dbReference>